<dbReference type="STRING" id="2010991.A0A3M2RSG1"/>
<feature type="domain" description="F-box" evidence="1">
    <location>
        <begin position="47"/>
        <end position="93"/>
    </location>
</feature>
<comment type="caution">
    <text evidence="2">The sequence shown here is derived from an EMBL/GenBank/DDBJ whole genome shotgun (WGS) entry which is preliminary data.</text>
</comment>
<evidence type="ECO:0000259" key="1">
    <source>
        <dbReference type="PROSITE" id="PS50181"/>
    </source>
</evidence>
<dbReference type="OrthoDB" id="2687876at2759"/>
<keyword evidence="3" id="KW-1185">Reference proteome</keyword>
<dbReference type="EMBL" id="NKUJ01000298">
    <property type="protein sequence ID" value="RMJ08231.1"/>
    <property type="molecule type" value="Genomic_DNA"/>
</dbReference>
<gene>
    <name evidence="2" type="ORF">CDV36_012159</name>
</gene>
<name>A0A3M2RSG1_9HYPO</name>
<accession>A0A3M2RSG1</accession>
<protein>
    <recommendedName>
        <fullName evidence="1">F-box domain-containing protein</fullName>
    </recommendedName>
</protein>
<dbReference type="AlphaFoldDB" id="A0A3M2RSG1"/>
<dbReference type="Proteomes" id="UP000277212">
    <property type="component" value="Unassembled WGS sequence"/>
</dbReference>
<evidence type="ECO:0000313" key="3">
    <source>
        <dbReference type="Proteomes" id="UP000277212"/>
    </source>
</evidence>
<dbReference type="PROSITE" id="PS50181">
    <property type="entry name" value="FBOX"/>
    <property type="match status" value="1"/>
</dbReference>
<evidence type="ECO:0000313" key="2">
    <source>
        <dbReference type="EMBL" id="RMJ08231.1"/>
    </source>
</evidence>
<organism evidence="2 3">
    <name type="scientific">Fusarium kuroshium</name>
    <dbReference type="NCBI Taxonomy" id="2010991"/>
    <lineage>
        <taxon>Eukaryota</taxon>
        <taxon>Fungi</taxon>
        <taxon>Dikarya</taxon>
        <taxon>Ascomycota</taxon>
        <taxon>Pezizomycotina</taxon>
        <taxon>Sordariomycetes</taxon>
        <taxon>Hypocreomycetidae</taxon>
        <taxon>Hypocreales</taxon>
        <taxon>Nectriaceae</taxon>
        <taxon>Fusarium</taxon>
        <taxon>Fusarium solani species complex</taxon>
    </lineage>
</organism>
<sequence>MCSELPQNLFHHLIRPEASEFKGMIRGLPQAVRPSLSASGQPRGSSLGQLDLLPAELLLSVLDLLDFQSLSRLSRVSALGKDVVEDLPVYRDVIEHAPEALTALVKTRLVSHHPAALLHQTLHQSRCVSCHYYGGFLFLPTCERVCFECLYENQAFRMTTPSLAKQCFALTDNELEQIPLMHSIPGTFGLRFQFAHKQVEHLVSVKQAKQLALQVHGSPEKLAELMPKFRAANMTPRVLGMFRHFHEAPLEPPACDMSRLPRKAEVVEDDFGGMASIRFPSLTDSGVENGHLCQGCLVTYGHYMQGALPESTLSELVPSGVGPYRPLLAILTRLWSADGFMEHARQCYGVRRLVGQCLS</sequence>
<proteinExistence type="predicted"/>
<reference evidence="2 3" key="1">
    <citation type="submission" date="2017-06" db="EMBL/GenBank/DDBJ databases">
        <title>Comparative genomic analysis of Ambrosia Fusariam Clade fungi.</title>
        <authorList>
            <person name="Stajich J.E."/>
            <person name="Carrillo J."/>
            <person name="Kijimoto T."/>
            <person name="Eskalen A."/>
            <person name="O'Donnell K."/>
            <person name="Kasson M."/>
        </authorList>
    </citation>
    <scope>NUCLEOTIDE SEQUENCE [LARGE SCALE GENOMIC DNA]</scope>
    <source>
        <strain evidence="2">UCR3666</strain>
    </source>
</reference>
<dbReference type="InterPro" id="IPR036047">
    <property type="entry name" value="F-box-like_dom_sf"/>
</dbReference>
<dbReference type="InterPro" id="IPR001810">
    <property type="entry name" value="F-box_dom"/>
</dbReference>
<dbReference type="SUPFAM" id="SSF81383">
    <property type="entry name" value="F-box domain"/>
    <property type="match status" value="1"/>
</dbReference>